<evidence type="ECO:0000313" key="27">
    <source>
        <dbReference type="Proteomes" id="UP000825935"/>
    </source>
</evidence>
<feature type="domain" description="Protein kinase" evidence="25">
    <location>
        <begin position="847"/>
        <end position="1122"/>
    </location>
</feature>
<evidence type="ECO:0000256" key="2">
    <source>
        <dbReference type="ARBA" id="ARBA00008684"/>
    </source>
</evidence>
<evidence type="ECO:0000256" key="23">
    <source>
        <dbReference type="SAM" id="Phobius"/>
    </source>
</evidence>
<evidence type="ECO:0000313" key="26">
    <source>
        <dbReference type="EMBL" id="KAH7436848.1"/>
    </source>
</evidence>
<keyword evidence="14" id="KW-0418">Kinase</keyword>
<evidence type="ECO:0000256" key="8">
    <source>
        <dbReference type="ARBA" id="ARBA00022614"/>
    </source>
</evidence>
<dbReference type="InterPro" id="IPR017441">
    <property type="entry name" value="Protein_kinase_ATP_BS"/>
</dbReference>
<evidence type="ECO:0000256" key="20">
    <source>
        <dbReference type="ARBA" id="ARBA00047899"/>
    </source>
</evidence>
<evidence type="ECO:0000256" key="21">
    <source>
        <dbReference type="ARBA" id="ARBA00048679"/>
    </source>
</evidence>
<dbReference type="GO" id="GO:0004674">
    <property type="term" value="F:protein serine/threonine kinase activity"/>
    <property type="evidence" value="ECO:0007669"/>
    <property type="project" value="UniProtKB-KW"/>
</dbReference>
<dbReference type="InterPro" id="IPR008271">
    <property type="entry name" value="Ser/Thr_kinase_AS"/>
</dbReference>
<dbReference type="OrthoDB" id="1896041at2759"/>
<evidence type="ECO:0000256" key="11">
    <source>
        <dbReference type="ARBA" id="ARBA00022729"/>
    </source>
</evidence>
<keyword evidence="13 22" id="KW-0547">Nucleotide-binding</keyword>
<dbReference type="SUPFAM" id="SSF52047">
    <property type="entry name" value="RNI-like"/>
    <property type="match status" value="1"/>
</dbReference>
<dbReference type="SUPFAM" id="SSF52058">
    <property type="entry name" value="L domain-like"/>
    <property type="match status" value="1"/>
</dbReference>
<dbReference type="GO" id="GO:0009414">
    <property type="term" value="P:response to water deprivation"/>
    <property type="evidence" value="ECO:0007669"/>
    <property type="project" value="UniProtKB-ARBA"/>
</dbReference>
<evidence type="ECO:0000256" key="5">
    <source>
        <dbReference type="ARBA" id="ARBA00022475"/>
    </source>
</evidence>
<dbReference type="PROSITE" id="PS50011">
    <property type="entry name" value="PROTEIN_KINASE_DOM"/>
    <property type="match status" value="1"/>
</dbReference>
<comment type="caution">
    <text evidence="26">The sequence shown here is derived from an EMBL/GenBank/DDBJ whole genome shotgun (WGS) entry which is preliminary data.</text>
</comment>
<dbReference type="InterPro" id="IPR000719">
    <property type="entry name" value="Prot_kinase_dom"/>
</dbReference>
<keyword evidence="7" id="KW-0597">Phosphoprotein</keyword>
<evidence type="ECO:0000256" key="22">
    <source>
        <dbReference type="PROSITE-ProRule" id="PRU10141"/>
    </source>
</evidence>
<reference evidence="26" key="1">
    <citation type="submission" date="2021-08" db="EMBL/GenBank/DDBJ databases">
        <title>WGS assembly of Ceratopteris richardii.</title>
        <authorList>
            <person name="Marchant D.B."/>
            <person name="Chen G."/>
            <person name="Jenkins J."/>
            <person name="Shu S."/>
            <person name="Leebens-Mack J."/>
            <person name="Grimwood J."/>
            <person name="Schmutz J."/>
            <person name="Soltis P."/>
            <person name="Soltis D."/>
            <person name="Chen Z.-H."/>
        </authorList>
    </citation>
    <scope>NUCLEOTIDE SEQUENCE</scope>
    <source>
        <strain evidence="26">Whitten #5841</strain>
        <tissue evidence="26">Leaf</tissue>
    </source>
</reference>
<dbReference type="Pfam" id="PF00069">
    <property type="entry name" value="Pkinase"/>
    <property type="match status" value="1"/>
</dbReference>
<comment type="similarity">
    <text evidence="2">Belongs to the protein kinase superfamily. Ser/Thr protein kinase family.</text>
</comment>
<keyword evidence="27" id="KW-1185">Reference proteome</keyword>
<keyword evidence="12" id="KW-0677">Repeat</keyword>
<dbReference type="InterPro" id="IPR001611">
    <property type="entry name" value="Leu-rich_rpt"/>
</dbReference>
<sequence length="1122" mass="123904">MYGSRLNCAFKLCFWFVILSKWSLWQWVAAVSSPADRSSLLSMKASIQADPGGLLSDWREDIDHCSWRGVKCDASGRVTSLNITCGDFNLKDIISVCQNKTPRPLDNSGYSKCSLKGRLAPAIGNLTELRVLLLPFNGLFGELPKEMSMLKFLEYIDLKGNKFSGSVPSWLGNISQLRALVLADNHFEGTISKEISNCRNLEILDLAGNKLSGTIPTFLKDMTSLRMILLSSNQFSGTIPIELTNNCSKLEHIHLEDNNLFGEIPKGFGGCSRLRSLLLSSNALSGSIPVDIGKLQELQVLDVSRNSLGGSIPEELSNCSQLSILVLTNNLPICQRFPCDTSLRQTSNNQKDEFNYFASIPGTLMALPSLQLLWAPGAAALASTLPSIWGSRLEVLNLASNSYIGNLPEGLMKCKRMVYLDLSDNKLEGVLPSMFIPCMVFFNVSANSLSGELPRKYVRNCSRSLLLDSIANYMQRPTLVDEMSFATWALSSYFSSLYCGVILNRLAGWFVEHNFSVVHDLSSNNFTGPLHSLMIADDLLSKSPAYGLFLSNNQLSGPLSRNLFKLCQELGGFSLKVSNNKAVGILPADAISTCISLRQFEAAGNQFIGEIPHGLERLKHLLILDLSSNDLSGGLPPELGQLQQLLFLILAKNNLTGMVPESYGQLSSLLVLDLSDNRLTGNIPRDLASLKNLRKLLLRNNCLSGFLPENLARLKYLNVLDVALNNLSDLVHHPLRSDALCAKISAVDNKLPRSYALSTTADKEGEGPYTGKIVQNSKGHPNPIMIASIVSGCAIGAVLIILLCVFFFTRDKSAQMFHRQEKRELVMFRHFESEITYENIFSATVNFSLDNLIGSGGFGATYKAELSPGRIVAVKRLSLDKFQGRKHFEAEIRTLGMVNHPNLVTLLGYHASDNEKFLIYNYFPGGNLENLIHNPRGDQLKWRVRLRIALNIAQALAFLHYGSNQKILHRDIKPSNVLLDKNLNAFLSDFGLAKLLSASETHATTDVEGTFGYVAPEYAMTCRVSEKADVYSYGVVLLELLSGKKALDPSFSRYGNGFNIVSWAAMFYKKGNCQEILAAGLWDEGPRSEMREVLRLAVKCTMASISVRPTMREVVDILREMG</sequence>
<dbReference type="GO" id="GO:0009945">
    <property type="term" value="P:radial axis specification"/>
    <property type="evidence" value="ECO:0007669"/>
    <property type="project" value="UniProtKB-ARBA"/>
</dbReference>
<keyword evidence="9" id="KW-0808">Transferase</keyword>
<dbReference type="PROSITE" id="PS51450">
    <property type="entry name" value="LRR"/>
    <property type="match status" value="1"/>
</dbReference>
<keyword evidence="16 23" id="KW-1133">Transmembrane helix</keyword>
<keyword evidence="15 22" id="KW-0067">ATP-binding</keyword>
<dbReference type="FunFam" id="1.10.510.10:FF:000192">
    <property type="entry name" value="LRR receptor-like serine/threonine-protein kinase RPK2"/>
    <property type="match status" value="1"/>
</dbReference>
<dbReference type="SMART" id="SM00369">
    <property type="entry name" value="LRR_TYP"/>
    <property type="match status" value="5"/>
</dbReference>
<dbReference type="Gene3D" id="3.80.10.10">
    <property type="entry name" value="Ribonuclease Inhibitor"/>
    <property type="match status" value="4"/>
</dbReference>
<dbReference type="PROSITE" id="PS00107">
    <property type="entry name" value="PROTEIN_KINASE_ATP"/>
    <property type="match status" value="1"/>
</dbReference>
<dbReference type="InterPro" id="IPR050647">
    <property type="entry name" value="Plant_LRR-RLKs"/>
</dbReference>
<proteinExistence type="inferred from homology"/>
<organism evidence="26 27">
    <name type="scientific">Ceratopteris richardii</name>
    <name type="common">Triangle waterfern</name>
    <dbReference type="NCBI Taxonomy" id="49495"/>
    <lineage>
        <taxon>Eukaryota</taxon>
        <taxon>Viridiplantae</taxon>
        <taxon>Streptophyta</taxon>
        <taxon>Embryophyta</taxon>
        <taxon>Tracheophyta</taxon>
        <taxon>Polypodiopsida</taxon>
        <taxon>Polypodiidae</taxon>
        <taxon>Polypodiales</taxon>
        <taxon>Pteridineae</taxon>
        <taxon>Pteridaceae</taxon>
        <taxon>Parkerioideae</taxon>
        <taxon>Ceratopteris</taxon>
    </lineage>
</organism>
<dbReference type="SMART" id="SM00220">
    <property type="entry name" value="S_TKc"/>
    <property type="match status" value="1"/>
</dbReference>
<dbReference type="Pfam" id="PF08263">
    <property type="entry name" value="LRRNT_2"/>
    <property type="match status" value="1"/>
</dbReference>
<dbReference type="PANTHER" id="PTHR48056:SF63">
    <property type="entry name" value="PROTEIN KINASE DOMAIN-CONTAINING PROTEIN"/>
    <property type="match status" value="1"/>
</dbReference>
<name>A0A8T2UQ01_CERRI</name>
<dbReference type="FunFam" id="3.80.10.10:FF:000275">
    <property type="entry name" value="Leucine-rich repeat receptor-like protein kinase"/>
    <property type="match status" value="1"/>
</dbReference>
<keyword evidence="6" id="KW-0723">Serine/threonine-protein kinase</keyword>
<dbReference type="InterPro" id="IPR013210">
    <property type="entry name" value="LRR_N_plant-typ"/>
</dbReference>
<dbReference type="EMBL" id="CM035410">
    <property type="protein sequence ID" value="KAH7436849.1"/>
    <property type="molecule type" value="Genomic_DNA"/>
</dbReference>
<dbReference type="FunFam" id="3.80.10.10:FF:000041">
    <property type="entry name" value="LRR receptor-like serine/threonine-protein kinase ERECTA"/>
    <property type="match status" value="1"/>
</dbReference>
<gene>
    <name evidence="26" type="ORF">KP509_05G038600</name>
</gene>
<evidence type="ECO:0000259" key="25">
    <source>
        <dbReference type="PROSITE" id="PS50011"/>
    </source>
</evidence>
<dbReference type="OMA" id="EQCNNVE"/>
<evidence type="ECO:0000256" key="24">
    <source>
        <dbReference type="SAM" id="SignalP"/>
    </source>
</evidence>
<dbReference type="Gene3D" id="1.10.510.10">
    <property type="entry name" value="Transferase(Phosphotransferase) domain 1"/>
    <property type="match status" value="1"/>
</dbReference>
<keyword evidence="11 24" id="KW-0732">Signal</keyword>
<accession>A0A8T2UQ01</accession>
<comment type="catalytic activity">
    <reaction evidence="21">
        <text>L-seryl-[protein] + ATP = O-phospho-L-seryl-[protein] + ADP + H(+)</text>
        <dbReference type="Rhea" id="RHEA:17989"/>
        <dbReference type="Rhea" id="RHEA-COMP:9863"/>
        <dbReference type="Rhea" id="RHEA-COMP:11604"/>
        <dbReference type="ChEBI" id="CHEBI:15378"/>
        <dbReference type="ChEBI" id="CHEBI:29999"/>
        <dbReference type="ChEBI" id="CHEBI:30616"/>
        <dbReference type="ChEBI" id="CHEBI:83421"/>
        <dbReference type="ChEBI" id="CHEBI:456216"/>
        <dbReference type="EC" id="2.7.11.1"/>
    </reaction>
</comment>
<evidence type="ECO:0000256" key="12">
    <source>
        <dbReference type="ARBA" id="ARBA00022737"/>
    </source>
</evidence>
<dbReference type="GO" id="GO:0009409">
    <property type="term" value="P:response to cold"/>
    <property type="evidence" value="ECO:0007669"/>
    <property type="project" value="UniProtKB-ARBA"/>
</dbReference>
<evidence type="ECO:0000256" key="7">
    <source>
        <dbReference type="ARBA" id="ARBA00022553"/>
    </source>
</evidence>
<keyword evidence="5" id="KW-1003">Cell membrane</keyword>
<dbReference type="EMBL" id="CM035410">
    <property type="protein sequence ID" value="KAH7436848.1"/>
    <property type="molecule type" value="Genomic_DNA"/>
</dbReference>
<feature type="signal peptide" evidence="24">
    <location>
        <begin position="1"/>
        <end position="30"/>
    </location>
</feature>
<dbReference type="Gene3D" id="3.30.200.20">
    <property type="entry name" value="Phosphorylase Kinase, domain 1"/>
    <property type="match status" value="1"/>
</dbReference>
<dbReference type="CDD" id="cd14066">
    <property type="entry name" value="STKc_IRAK"/>
    <property type="match status" value="1"/>
</dbReference>
<dbReference type="AlphaFoldDB" id="A0A8T2UQ01"/>
<evidence type="ECO:0000256" key="16">
    <source>
        <dbReference type="ARBA" id="ARBA00022989"/>
    </source>
</evidence>
<keyword evidence="18" id="KW-0675">Receptor</keyword>
<evidence type="ECO:0000256" key="18">
    <source>
        <dbReference type="ARBA" id="ARBA00023170"/>
    </source>
</evidence>
<comment type="catalytic activity">
    <reaction evidence="20">
        <text>L-threonyl-[protein] + ATP = O-phospho-L-threonyl-[protein] + ADP + H(+)</text>
        <dbReference type="Rhea" id="RHEA:46608"/>
        <dbReference type="Rhea" id="RHEA-COMP:11060"/>
        <dbReference type="Rhea" id="RHEA-COMP:11605"/>
        <dbReference type="ChEBI" id="CHEBI:15378"/>
        <dbReference type="ChEBI" id="CHEBI:30013"/>
        <dbReference type="ChEBI" id="CHEBI:30616"/>
        <dbReference type="ChEBI" id="CHEBI:61977"/>
        <dbReference type="ChEBI" id="CHEBI:456216"/>
        <dbReference type="EC" id="2.7.11.1"/>
    </reaction>
</comment>
<comment type="subcellular location">
    <subcellularLocation>
        <location evidence="1">Cell membrane</location>
        <topology evidence="1">Single-pass type I membrane protein</topology>
    </subcellularLocation>
</comment>
<keyword evidence="10 23" id="KW-0812">Transmembrane</keyword>
<dbReference type="InterPro" id="IPR032675">
    <property type="entry name" value="LRR_dom_sf"/>
</dbReference>
<evidence type="ECO:0000256" key="13">
    <source>
        <dbReference type="ARBA" id="ARBA00022741"/>
    </source>
</evidence>
<evidence type="ECO:0000256" key="10">
    <source>
        <dbReference type="ARBA" id="ARBA00022692"/>
    </source>
</evidence>
<evidence type="ECO:0000256" key="17">
    <source>
        <dbReference type="ARBA" id="ARBA00023136"/>
    </source>
</evidence>
<protein>
    <recommendedName>
        <fullName evidence="3">non-specific serine/threonine protein kinase</fullName>
        <ecNumber evidence="3">2.7.11.1</ecNumber>
    </recommendedName>
</protein>
<keyword evidence="8" id="KW-0433">Leucine-rich repeat</keyword>
<dbReference type="FunFam" id="3.30.200.20:FF:000260">
    <property type="entry name" value="LRR receptor-like serine/threonine-protein kinase RPK2"/>
    <property type="match status" value="1"/>
</dbReference>
<evidence type="ECO:0000256" key="3">
    <source>
        <dbReference type="ARBA" id="ARBA00012513"/>
    </source>
</evidence>
<evidence type="ECO:0000256" key="9">
    <source>
        <dbReference type="ARBA" id="ARBA00022679"/>
    </source>
</evidence>
<dbReference type="InterPro" id="IPR011009">
    <property type="entry name" value="Kinase-like_dom_sf"/>
</dbReference>
<dbReference type="EC" id="2.7.11.1" evidence="3"/>
<evidence type="ECO:0000256" key="4">
    <source>
        <dbReference type="ARBA" id="ARBA00022473"/>
    </source>
</evidence>
<keyword evidence="19" id="KW-0325">Glycoprotein</keyword>
<evidence type="ECO:0000256" key="15">
    <source>
        <dbReference type="ARBA" id="ARBA00022840"/>
    </source>
</evidence>
<dbReference type="PANTHER" id="PTHR48056">
    <property type="entry name" value="LRR RECEPTOR-LIKE SERINE/THREONINE-PROTEIN KINASE-RELATED"/>
    <property type="match status" value="1"/>
</dbReference>
<dbReference type="GO" id="GO:0005886">
    <property type="term" value="C:plasma membrane"/>
    <property type="evidence" value="ECO:0007669"/>
    <property type="project" value="UniProtKB-SubCell"/>
</dbReference>
<dbReference type="Pfam" id="PF13855">
    <property type="entry name" value="LRR_8"/>
    <property type="match status" value="1"/>
</dbReference>
<dbReference type="PROSITE" id="PS00108">
    <property type="entry name" value="PROTEIN_KINASE_ST"/>
    <property type="match status" value="1"/>
</dbReference>
<keyword evidence="17 23" id="KW-0472">Membrane</keyword>
<feature type="binding site" evidence="22">
    <location>
        <position position="875"/>
    </location>
    <ligand>
        <name>ATP</name>
        <dbReference type="ChEBI" id="CHEBI:30616"/>
    </ligand>
</feature>
<evidence type="ECO:0000256" key="1">
    <source>
        <dbReference type="ARBA" id="ARBA00004251"/>
    </source>
</evidence>
<feature type="chain" id="PRO_5036275937" description="non-specific serine/threonine protein kinase" evidence="24">
    <location>
        <begin position="31"/>
        <end position="1122"/>
    </location>
</feature>
<dbReference type="Pfam" id="PF00560">
    <property type="entry name" value="LRR_1"/>
    <property type="match status" value="7"/>
</dbReference>
<keyword evidence="4" id="KW-0217">Developmental protein</keyword>
<evidence type="ECO:0000256" key="14">
    <source>
        <dbReference type="ARBA" id="ARBA00022777"/>
    </source>
</evidence>
<dbReference type="SUPFAM" id="SSF56112">
    <property type="entry name" value="Protein kinase-like (PK-like)"/>
    <property type="match status" value="1"/>
</dbReference>
<dbReference type="Proteomes" id="UP000825935">
    <property type="component" value="Chromosome 5"/>
</dbReference>
<dbReference type="InterPro" id="IPR003591">
    <property type="entry name" value="Leu-rich_rpt_typical-subtyp"/>
</dbReference>
<dbReference type="GO" id="GO:0005524">
    <property type="term" value="F:ATP binding"/>
    <property type="evidence" value="ECO:0007669"/>
    <property type="project" value="UniProtKB-UniRule"/>
</dbReference>
<evidence type="ECO:0000256" key="6">
    <source>
        <dbReference type="ARBA" id="ARBA00022527"/>
    </source>
</evidence>
<evidence type="ECO:0000256" key="19">
    <source>
        <dbReference type="ARBA" id="ARBA00023180"/>
    </source>
</evidence>
<dbReference type="PRINTS" id="PR00019">
    <property type="entry name" value="LEURICHRPT"/>
</dbReference>
<dbReference type="FunFam" id="3.80.10.10:FF:000383">
    <property type="entry name" value="Leucine-rich repeat receptor protein kinase EMS1"/>
    <property type="match status" value="1"/>
</dbReference>
<feature type="transmembrane region" description="Helical" evidence="23">
    <location>
        <begin position="784"/>
        <end position="809"/>
    </location>
</feature>